<dbReference type="InterPro" id="IPR001977">
    <property type="entry name" value="Depp_CoAkinase"/>
</dbReference>
<keyword evidence="5 7" id="KW-0418">Kinase</keyword>
<dbReference type="PANTHER" id="PTHR10695:SF46">
    <property type="entry name" value="BIFUNCTIONAL COENZYME A SYNTHASE-RELATED"/>
    <property type="match status" value="1"/>
</dbReference>
<dbReference type="GO" id="GO:0004140">
    <property type="term" value="F:dephospho-CoA kinase activity"/>
    <property type="evidence" value="ECO:0007669"/>
    <property type="project" value="UniProtKB-UniRule"/>
</dbReference>
<evidence type="ECO:0000256" key="5">
    <source>
        <dbReference type="HAMAP-Rule" id="MF_00376"/>
    </source>
</evidence>
<comment type="subcellular location">
    <subcellularLocation>
        <location evidence="5">Cytoplasm</location>
    </subcellularLocation>
</comment>
<comment type="function">
    <text evidence="5">Catalyzes the phosphorylation of the 3'-hydroxyl group of dephosphocoenzyme A to form coenzyme A.</text>
</comment>
<organism evidence="7 8">
    <name type="scientific">Paremcibacter congregatus</name>
    <dbReference type="NCBI Taxonomy" id="2043170"/>
    <lineage>
        <taxon>Bacteria</taxon>
        <taxon>Pseudomonadati</taxon>
        <taxon>Pseudomonadota</taxon>
        <taxon>Alphaproteobacteria</taxon>
        <taxon>Emcibacterales</taxon>
        <taxon>Emcibacteraceae</taxon>
        <taxon>Paremcibacter</taxon>
    </lineage>
</organism>
<dbReference type="PROSITE" id="PS51219">
    <property type="entry name" value="DPCK"/>
    <property type="match status" value="1"/>
</dbReference>
<evidence type="ECO:0000256" key="1">
    <source>
        <dbReference type="ARBA" id="ARBA00009018"/>
    </source>
</evidence>
<feature type="binding site" evidence="5">
    <location>
        <begin position="11"/>
        <end position="16"/>
    </location>
    <ligand>
        <name>ATP</name>
        <dbReference type="ChEBI" id="CHEBI:30616"/>
    </ligand>
</feature>
<dbReference type="UniPathway" id="UPA00241">
    <property type="reaction ID" value="UER00356"/>
</dbReference>
<dbReference type="Proteomes" id="UP000229730">
    <property type="component" value="Unassembled WGS sequence"/>
</dbReference>
<comment type="caution">
    <text evidence="7">The sequence shown here is derived from an EMBL/GenBank/DDBJ whole genome shotgun (WGS) entry which is preliminary data.</text>
</comment>
<evidence type="ECO:0000313" key="7">
    <source>
        <dbReference type="EMBL" id="PHZ84302.1"/>
    </source>
</evidence>
<dbReference type="EC" id="2.7.1.24" evidence="5 6"/>
<evidence type="ECO:0000256" key="6">
    <source>
        <dbReference type="NCBIfam" id="TIGR00152"/>
    </source>
</evidence>
<evidence type="ECO:0000256" key="2">
    <source>
        <dbReference type="ARBA" id="ARBA00022741"/>
    </source>
</evidence>
<keyword evidence="2 5" id="KW-0547">Nucleotide-binding</keyword>
<proteinExistence type="inferred from homology"/>
<dbReference type="GO" id="GO:0015937">
    <property type="term" value="P:coenzyme A biosynthetic process"/>
    <property type="evidence" value="ECO:0007669"/>
    <property type="project" value="UniProtKB-UniRule"/>
</dbReference>
<dbReference type="AlphaFoldDB" id="A0A2G4YPN3"/>
<keyword evidence="5" id="KW-0963">Cytoplasm</keyword>
<comment type="catalytic activity">
    <reaction evidence="5">
        <text>3'-dephospho-CoA + ATP = ADP + CoA + H(+)</text>
        <dbReference type="Rhea" id="RHEA:18245"/>
        <dbReference type="ChEBI" id="CHEBI:15378"/>
        <dbReference type="ChEBI" id="CHEBI:30616"/>
        <dbReference type="ChEBI" id="CHEBI:57287"/>
        <dbReference type="ChEBI" id="CHEBI:57328"/>
        <dbReference type="ChEBI" id="CHEBI:456216"/>
        <dbReference type="EC" id="2.7.1.24"/>
    </reaction>
</comment>
<dbReference type="GO" id="GO:0005524">
    <property type="term" value="F:ATP binding"/>
    <property type="evidence" value="ECO:0007669"/>
    <property type="project" value="UniProtKB-UniRule"/>
</dbReference>
<accession>A0A2G4YPN3</accession>
<dbReference type="OrthoDB" id="9812943at2"/>
<dbReference type="EMBL" id="PDEM01000025">
    <property type="protein sequence ID" value="PHZ84302.1"/>
    <property type="molecule type" value="Genomic_DNA"/>
</dbReference>
<dbReference type="GO" id="GO:0005737">
    <property type="term" value="C:cytoplasm"/>
    <property type="evidence" value="ECO:0007669"/>
    <property type="project" value="UniProtKB-SubCell"/>
</dbReference>
<sequence>MILLGLTGSIGMGKSETAKMFRRMDIPVFDSDQAVHELLGPGGAAVSAVARAFPGVETGQGIDRKKLGAQVFGDGAALKNLEAILHPLVSAKRQQFLRQAAMTGHDMAVADVPLLFETNGDQVCDYTVVVSAAPEVQRQRVLARPGMSLEKFEQILSKQMPDEEKRHRADFIVQTDRGIEYAETQVRELIAAIREKNPVKDNK</sequence>
<dbReference type="InParanoid" id="A0A2G4YPN3"/>
<keyword evidence="8" id="KW-1185">Reference proteome</keyword>
<dbReference type="Pfam" id="PF01121">
    <property type="entry name" value="CoaE"/>
    <property type="match status" value="1"/>
</dbReference>
<evidence type="ECO:0000313" key="8">
    <source>
        <dbReference type="Proteomes" id="UP000229730"/>
    </source>
</evidence>
<dbReference type="HAMAP" id="MF_00376">
    <property type="entry name" value="Dephospho_CoA_kinase"/>
    <property type="match status" value="1"/>
</dbReference>
<dbReference type="CDD" id="cd02022">
    <property type="entry name" value="DPCK"/>
    <property type="match status" value="1"/>
</dbReference>
<name>A0A2G4YPN3_9PROT</name>
<dbReference type="InterPro" id="IPR027417">
    <property type="entry name" value="P-loop_NTPase"/>
</dbReference>
<reference evidence="7 8" key="1">
    <citation type="submission" date="2017-10" db="EMBL/GenBank/DDBJ databases">
        <title>Frigbacter circumglobatus gen. nov. sp. nov., isolated from sediment cultured in situ.</title>
        <authorList>
            <person name="Zhao Z."/>
        </authorList>
    </citation>
    <scope>NUCLEOTIDE SEQUENCE [LARGE SCALE GENOMIC DNA]</scope>
    <source>
        <strain evidence="7 8">ZYL</strain>
    </source>
</reference>
<comment type="similarity">
    <text evidence="1 5">Belongs to the CoaE family.</text>
</comment>
<evidence type="ECO:0000256" key="4">
    <source>
        <dbReference type="ARBA" id="ARBA00022993"/>
    </source>
</evidence>
<keyword evidence="4 5" id="KW-0173">Coenzyme A biosynthesis</keyword>
<dbReference type="FunCoup" id="A0A2G4YPN3">
    <property type="interactions" value="444"/>
</dbReference>
<dbReference type="SUPFAM" id="SSF52540">
    <property type="entry name" value="P-loop containing nucleoside triphosphate hydrolases"/>
    <property type="match status" value="1"/>
</dbReference>
<dbReference type="PANTHER" id="PTHR10695">
    <property type="entry name" value="DEPHOSPHO-COA KINASE-RELATED"/>
    <property type="match status" value="1"/>
</dbReference>
<keyword evidence="5" id="KW-0808">Transferase</keyword>
<dbReference type="NCBIfam" id="TIGR00152">
    <property type="entry name" value="dephospho-CoA kinase"/>
    <property type="match status" value="1"/>
</dbReference>
<comment type="pathway">
    <text evidence="5">Cofactor biosynthesis; coenzyme A biosynthesis; CoA from (R)-pantothenate: step 5/5.</text>
</comment>
<keyword evidence="3 5" id="KW-0067">ATP-binding</keyword>
<protein>
    <recommendedName>
        <fullName evidence="5 6">Dephospho-CoA kinase</fullName>
        <ecNumber evidence="5 6">2.7.1.24</ecNumber>
    </recommendedName>
    <alternativeName>
        <fullName evidence="5">Dephosphocoenzyme A kinase</fullName>
    </alternativeName>
</protein>
<gene>
    <name evidence="5" type="primary">coaE</name>
    <name evidence="7" type="ORF">CRD36_13745</name>
</gene>
<dbReference type="Gene3D" id="3.40.50.300">
    <property type="entry name" value="P-loop containing nucleotide triphosphate hydrolases"/>
    <property type="match status" value="1"/>
</dbReference>
<evidence type="ECO:0000256" key="3">
    <source>
        <dbReference type="ARBA" id="ARBA00022840"/>
    </source>
</evidence>